<reference evidence="11" key="1">
    <citation type="journal article" date="2021" name="Open Biol.">
        <title>Shared evolutionary footprints suggest mitochondrial oxidative damage underlies multiple complex I losses in fungi.</title>
        <authorList>
            <person name="Schikora-Tamarit M.A."/>
            <person name="Marcet-Houben M."/>
            <person name="Nosek J."/>
            <person name="Gabaldon T."/>
        </authorList>
    </citation>
    <scope>NUCLEOTIDE SEQUENCE</scope>
    <source>
        <strain evidence="11">CBS2887</strain>
    </source>
</reference>
<evidence type="ECO:0000313" key="12">
    <source>
        <dbReference type="Proteomes" id="UP000774326"/>
    </source>
</evidence>
<comment type="catalytic activity">
    <reaction evidence="1">
        <text>Endonucleolytic cleavage to 5'-phosphomonoester.</text>
        <dbReference type="EC" id="3.1.26.3"/>
    </reaction>
</comment>
<dbReference type="AlphaFoldDB" id="A0A9P8Q462"/>
<reference evidence="11" key="2">
    <citation type="submission" date="2021-01" db="EMBL/GenBank/DDBJ databases">
        <authorList>
            <person name="Schikora-Tamarit M.A."/>
        </authorList>
    </citation>
    <scope>NUCLEOTIDE SEQUENCE</scope>
    <source>
        <strain evidence="11">CBS2887</strain>
    </source>
</reference>
<dbReference type="GO" id="GO:0005654">
    <property type="term" value="C:nucleoplasm"/>
    <property type="evidence" value="ECO:0007669"/>
    <property type="project" value="TreeGrafter"/>
</dbReference>
<dbReference type="FunFam" id="1.10.1520.10:FF:000001">
    <property type="entry name" value="Ribonuclease 3"/>
    <property type="match status" value="1"/>
</dbReference>
<dbReference type="OrthoDB" id="2392202at2759"/>
<dbReference type="GO" id="GO:0003723">
    <property type="term" value="F:RNA binding"/>
    <property type="evidence" value="ECO:0007669"/>
    <property type="project" value="UniProtKB-UniRule"/>
</dbReference>
<organism evidence="11 12">
    <name type="scientific">Wickerhamomyces pijperi</name>
    <name type="common">Yeast</name>
    <name type="synonym">Pichia pijperi</name>
    <dbReference type="NCBI Taxonomy" id="599730"/>
    <lineage>
        <taxon>Eukaryota</taxon>
        <taxon>Fungi</taxon>
        <taxon>Dikarya</taxon>
        <taxon>Ascomycota</taxon>
        <taxon>Saccharomycotina</taxon>
        <taxon>Saccharomycetes</taxon>
        <taxon>Phaffomycetales</taxon>
        <taxon>Wickerhamomycetaceae</taxon>
        <taxon>Wickerhamomyces</taxon>
    </lineage>
</organism>
<evidence type="ECO:0000313" key="11">
    <source>
        <dbReference type="EMBL" id="KAH3682845.1"/>
    </source>
</evidence>
<dbReference type="Pfam" id="PF00636">
    <property type="entry name" value="Ribonuclease_3"/>
    <property type="match status" value="1"/>
</dbReference>
<dbReference type="InterPro" id="IPR036389">
    <property type="entry name" value="RNase_III_sf"/>
</dbReference>
<sequence>MSKRAHLESESDNDSMDSKRLKTDASSIEKTKFGLSDVLSVEHAVGLVQTGLKTLLDKSPTEEELNSLKEDPELAKVPEVVLGLNRSKMLLASKLKTLHTDGTLQKVFDNIINFEDSLDIDHKKVEVAILPESNTLKFSKATMNINGVPPIPEIKSNAIRAQVFMHKSVIKQKLFLSEADAMASHNERLEFIGDSFLNTIMTQIIVNEFPSANEGELSLVRTKLVNNQVLQKWSQLYGLDKRLKMNVDESVFKGKLKIYADVFEAYIGGLILESPSNYSVVLEWLRELAQPILTAFRDKQAKKSTGGNRSSSCPPTSSSTFSEATSTATRTSTTGTGTQLNELTSSNTSSSETTPLNPNAKVDLYSLIGYAKLGLRYENMGHVNTGIDNITVFTVQVKTKDGDILGEGKGKNVKEAGARAAMAALANKPLIEKYSLLRASIPRDLSNKPADVERSTQKLQKKEKRDAGFKPVINSIDHKSKLQAEENSKSQDQNFDQLLEALKKKTLEEPGTSTNQNKSYKSINKNQNKNQNGNNNRSNGFSRPNQNYGDRF</sequence>
<dbReference type="InterPro" id="IPR000999">
    <property type="entry name" value="RNase_III_dom"/>
</dbReference>
<dbReference type="EMBL" id="JAEUBG010003391">
    <property type="protein sequence ID" value="KAH3682845.1"/>
    <property type="molecule type" value="Genomic_DNA"/>
</dbReference>
<dbReference type="EC" id="3.1.26.3" evidence="2"/>
<dbReference type="SUPFAM" id="SSF54768">
    <property type="entry name" value="dsRNA-binding domain-like"/>
    <property type="match status" value="1"/>
</dbReference>
<dbReference type="Proteomes" id="UP000774326">
    <property type="component" value="Unassembled WGS sequence"/>
</dbReference>
<feature type="region of interest" description="Disordered" evidence="8">
    <location>
        <begin position="502"/>
        <end position="552"/>
    </location>
</feature>
<accession>A0A9P8Q462</accession>
<evidence type="ECO:0000256" key="5">
    <source>
        <dbReference type="ARBA" id="ARBA00022801"/>
    </source>
</evidence>
<evidence type="ECO:0000256" key="7">
    <source>
        <dbReference type="PROSITE-ProRule" id="PRU00266"/>
    </source>
</evidence>
<feature type="region of interest" description="Disordered" evidence="8">
    <location>
        <begin position="300"/>
        <end position="356"/>
    </location>
</feature>
<dbReference type="PROSITE" id="PS50142">
    <property type="entry name" value="RNASE_3_2"/>
    <property type="match status" value="1"/>
</dbReference>
<dbReference type="GO" id="GO:0034475">
    <property type="term" value="P:U4 snRNA 3'-end processing"/>
    <property type="evidence" value="ECO:0007669"/>
    <property type="project" value="UniProtKB-ARBA"/>
</dbReference>
<dbReference type="PANTHER" id="PTHR11207:SF0">
    <property type="entry name" value="RIBONUCLEASE 3"/>
    <property type="match status" value="1"/>
</dbReference>
<feature type="domain" description="DRBM" evidence="9">
    <location>
        <begin position="359"/>
        <end position="425"/>
    </location>
</feature>
<keyword evidence="5" id="KW-0378">Hydrolase</keyword>
<feature type="region of interest" description="Disordered" evidence="8">
    <location>
        <begin position="1"/>
        <end position="25"/>
    </location>
</feature>
<feature type="compositionally biased region" description="Low complexity" evidence="8">
    <location>
        <begin position="515"/>
        <end position="539"/>
    </location>
</feature>
<feature type="compositionally biased region" description="Polar residues" evidence="8">
    <location>
        <begin position="540"/>
        <end position="552"/>
    </location>
</feature>
<dbReference type="SUPFAM" id="SSF69065">
    <property type="entry name" value="RNase III domain-like"/>
    <property type="match status" value="1"/>
</dbReference>
<evidence type="ECO:0000259" key="10">
    <source>
        <dbReference type="PROSITE" id="PS50142"/>
    </source>
</evidence>
<evidence type="ECO:0000259" key="9">
    <source>
        <dbReference type="PROSITE" id="PS50137"/>
    </source>
</evidence>
<evidence type="ECO:0000256" key="1">
    <source>
        <dbReference type="ARBA" id="ARBA00000109"/>
    </source>
</evidence>
<name>A0A9P8Q462_WICPI</name>
<dbReference type="GO" id="GO:0006364">
    <property type="term" value="P:rRNA processing"/>
    <property type="evidence" value="ECO:0007669"/>
    <property type="project" value="TreeGrafter"/>
</dbReference>
<dbReference type="InterPro" id="IPR040540">
    <property type="entry name" value="RNase_3_N"/>
</dbReference>
<keyword evidence="6 7" id="KW-0694">RNA-binding</keyword>
<gene>
    <name evidence="11" type="ORF">WICPIJ_006184</name>
</gene>
<evidence type="ECO:0000256" key="4">
    <source>
        <dbReference type="ARBA" id="ARBA00022759"/>
    </source>
</evidence>
<keyword evidence="12" id="KW-1185">Reference proteome</keyword>
<protein>
    <recommendedName>
        <fullName evidence="2">ribonuclease III</fullName>
        <ecNumber evidence="2">3.1.26.3</ecNumber>
    </recommendedName>
</protein>
<keyword evidence="3" id="KW-0540">Nuclease</keyword>
<evidence type="ECO:0000256" key="6">
    <source>
        <dbReference type="ARBA" id="ARBA00022884"/>
    </source>
</evidence>
<dbReference type="GO" id="GO:0030847">
    <property type="term" value="P:termination of RNA polymerase II transcription, exosome-dependent"/>
    <property type="evidence" value="ECO:0007669"/>
    <property type="project" value="UniProtKB-ARBA"/>
</dbReference>
<keyword evidence="4" id="KW-0255">Endonuclease</keyword>
<evidence type="ECO:0000256" key="2">
    <source>
        <dbReference type="ARBA" id="ARBA00012177"/>
    </source>
</evidence>
<dbReference type="Pfam" id="PF00035">
    <property type="entry name" value="dsrm"/>
    <property type="match status" value="1"/>
</dbReference>
<proteinExistence type="predicted"/>
<dbReference type="Pfam" id="PF18497">
    <property type="entry name" value="RNase_3_N"/>
    <property type="match status" value="1"/>
</dbReference>
<feature type="compositionally biased region" description="Basic and acidic residues" evidence="8">
    <location>
        <begin position="16"/>
        <end position="25"/>
    </location>
</feature>
<dbReference type="PANTHER" id="PTHR11207">
    <property type="entry name" value="RIBONUCLEASE III"/>
    <property type="match status" value="1"/>
</dbReference>
<evidence type="ECO:0000256" key="3">
    <source>
        <dbReference type="ARBA" id="ARBA00022722"/>
    </source>
</evidence>
<feature type="compositionally biased region" description="Low complexity" evidence="8">
    <location>
        <begin position="310"/>
        <end position="356"/>
    </location>
</feature>
<dbReference type="InterPro" id="IPR014720">
    <property type="entry name" value="dsRBD_dom"/>
</dbReference>
<dbReference type="GO" id="GO:0034963">
    <property type="term" value="P:box C/D sno(s)RNA processing"/>
    <property type="evidence" value="ECO:0007669"/>
    <property type="project" value="UniProtKB-ARBA"/>
</dbReference>
<dbReference type="SMART" id="SM00535">
    <property type="entry name" value="RIBOc"/>
    <property type="match status" value="1"/>
</dbReference>
<dbReference type="PROSITE" id="PS50137">
    <property type="entry name" value="DS_RBD"/>
    <property type="match status" value="1"/>
</dbReference>
<evidence type="ECO:0000256" key="8">
    <source>
        <dbReference type="SAM" id="MobiDB-lite"/>
    </source>
</evidence>
<feature type="region of interest" description="Disordered" evidence="8">
    <location>
        <begin position="446"/>
        <end position="474"/>
    </location>
</feature>
<dbReference type="CDD" id="cd00593">
    <property type="entry name" value="RIBOc"/>
    <property type="match status" value="1"/>
</dbReference>
<dbReference type="Gene3D" id="1.10.1520.10">
    <property type="entry name" value="Ribonuclease III domain"/>
    <property type="match status" value="1"/>
</dbReference>
<dbReference type="Gene3D" id="3.30.160.20">
    <property type="match status" value="1"/>
</dbReference>
<dbReference type="GO" id="GO:0004525">
    <property type="term" value="F:ribonuclease III activity"/>
    <property type="evidence" value="ECO:0007669"/>
    <property type="project" value="UniProtKB-EC"/>
</dbReference>
<comment type="caution">
    <text evidence="11">The sequence shown here is derived from an EMBL/GenBank/DDBJ whole genome shotgun (WGS) entry which is preliminary data.</text>
</comment>
<feature type="domain" description="RNase III" evidence="10">
    <location>
        <begin position="176"/>
        <end position="275"/>
    </location>
</feature>